<dbReference type="GeneID" id="91406528"/>
<dbReference type="Proteomes" id="UP000095349">
    <property type="component" value="Chromosome"/>
</dbReference>
<dbReference type="RefSeq" id="WP_031133826.1">
    <property type="nucleotide sequence ID" value="NZ_CP017316.1"/>
</dbReference>
<reference evidence="2 3" key="1">
    <citation type="submission" date="2016-09" db="EMBL/GenBank/DDBJ databases">
        <title>Streptomyces rubrolavendulae MJM4426 Genome sequencing and assembly.</title>
        <authorList>
            <person name="Kim J.-G."/>
        </authorList>
    </citation>
    <scope>NUCLEOTIDE SEQUENCE [LARGE SCALE GENOMIC DNA]</scope>
    <source>
        <strain evidence="2 3">MJM4426</strain>
    </source>
</reference>
<organism evidence="2 3">
    <name type="scientific">Streptomyces rubrolavendulae</name>
    <dbReference type="NCBI Taxonomy" id="285473"/>
    <lineage>
        <taxon>Bacteria</taxon>
        <taxon>Bacillati</taxon>
        <taxon>Actinomycetota</taxon>
        <taxon>Actinomycetes</taxon>
        <taxon>Kitasatosporales</taxon>
        <taxon>Streptomycetaceae</taxon>
        <taxon>Streptomyces</taxon>
    </lineage>
</organism>
<feature type="compositionally biased region" description="Basic and acidic residues" evidence="1">
    <location>
        <begin position="1"/>
        <end position="46"/>
    </location>
</feature>
<accession>A0A1D8G9K2</accession>
<evidence type="ECO:0000313" key="2">
    <source>
        <dbReference type="EMBL" id="AOT62129.1"/>
    </source>
</evidence>
<dbReference type="KEGG" id="srn:A4G23_05022"/>
<feature type="region of interest" description="Disordered" evidence="1">
    <location>
        <begin position="1"/>
        <end position="72"/>
    </location>
</feature>
<proteinExistence type="predicted"/>
<dbReference type="PATRIC" id="fig|285473.5.peg.5293"/>
<gene>
    <name evidence="2" type="ORF">A4G23_05022</name>
</gene>
<protein>
    <submittedName>
        <fullName evidence="2">Uncharacterized protein</fullName>
    </submittedName>
</protein>
<keyword evidence="3" id="KW-1185">Reference proteome</keyword>
<evidence type="ECO:0000313" key="3">
    <source>
        <dbReference type="Proteomes" id="UP000095349"/>
    </source>
</evidence>
<evidence type="ECO:0000256" key="1">
    <source>
        <dbReference type="SAM" id="MobiDB-lite"/>
    </source>
</evidence>
<sequence length="72" mass="8453">MNQIGDKPEEVRRHQEEERRARGRDERDRRTEDAPDARGEHKERGAVRGAVPDDADETYSTFDAYEEPEDRP</sequence>
<name>A0A1D8G9K2_9ACTN</name>
<dbReference type="AlphaFoldDB" id="A0A1D8G9K2"/>
<dbReference type="EMBL" id="CP017316">
    <property type="protein sequence ID" value="AOT62129.1"/>
    <property type="molecule type" value="Genomic_DNA"/>
</dbReference>